<evidence type="ECO:0000256" key="1">
    <source>
        <dbReference type="ARBA" id="ARBA00012493"/>
    </source>
</evidence>
<dbReference type="GeneID" id="112905931"/>
<evidence type="ECO:0000313" key="5">
    <source>
        <dbReference type="RefSeq" id="XP_025835158.1"/>
    </source>
</evidence>
<feature type="region of interest" description="Disordered" evidence="2">
    <location>
        <begin position="835"/>
        <end position="858"/>
    </location>
</feature>
<dbReference type="AlphaFoldDB" id="A0A7F5RGQ5"/>
<dbReference type="Gene3D" id="3.10.10.10">
    <property type="entry name" value="HIV Type 1 Reverse Transcriptase, subunit A, domain 1"/>
    <property type="match status" value="1"/>
</dbReference>
<protein>
    <recommendedName>
        <fullName evidence="1">RNA-directed DNA polymerase</fullName>
        <ecNumber evidence="1">2.7.7.49</ecNumber>
    </recommendedName>
</protein>
<dbReference type="InterPro" id="IPR043128">
    <property type="entry name" value="Rev_trsase/Diguanyl_cyclase"/>
</dbReference>
<gene>
    <name evidence="5" type="primary">LOC112905931</name>
</gene>
<dbReference type="EC" id="2.7.7.49" evidence="1"/>
<feature type="region of interest" description="Disordered" evidence="2">
    <location>
        <begin position="240"/>
        <end position="268"/>
    </location>
</feature>
<dbReference type="InterPro" id="IPR021109">
    <property type="entry name" value="Peptidase_aspartic_dom_sf"/>
</dbReference>
<dbReference type="InterPro" id="IPR050951">
    <property type="entry name" value="Retrovirus_Pol_polyprotein"/>
</dbReference>
<dbReference type="InterPro" id="IPR043502">
    <property type="entry name" value="DNA/RNA_pol_sf"/>
</dbReference>
<sequence length="858" mass="95769">MSDPPQVSPELLESMATMLSQALRASLPGAAAAAGPELANAANNGHLRAPRFNMAEYRPTEGTTVQDYFTRFSWALELSEIPAEQHANYARVYMGRDLNDALKFLISPRLPQDLTYAEIQQTLIKHFDHAKNKFAETYKFRKLTQNPGESVADFALRLKQGAVYCEFDAFLDRMLIEQLLFGLESQVTCDKIIAKKPASFAEAFEIANSLEATRLTSDTVKNKVEPANKLGFAPPKLKYTKRLNQGRPHTQPQGVHKPTGSPYQPRQSQDKQWACQGCGGQHARSQCPYRDATCHACNKKGHLASVCRSGNIRQVRENSDSEEDFPAEEVDQMRRLNKMDVVNSVKFPGKVVLDVLINGRNVKMEIDTGAPCAIMSKQTLDSAKIKYKLLETNQQFASFSGHRISCLGRVSVNAQIGSSVRKLDLYLADGIVDSLLGREWIVAFANEINFSTFFGNAASVHAVNPVSPRPSLQQQAQLDSILTQFESSFDDKPGKLIGPPVKLHFKPGYKPVFSRARDVPYALRDAYAREIDAKLNSGVYKRVEYSEWASTTHVVAKKNGKLRITGNYKPTLNPQLIVDEHPIPRVECIFSKMRGAKWFCHLDITDAYTHLTIDDECAHAMTLNTPTHGLIRPTRAVYGAANIPAVWQHRMEEVLRDLPSFENLLRALCAVLERMRHHGLKLNRAKCKFAETTLHCLGHKLDAQGIHKSDCHIEAIRDAPKPSTPEELQLFLGKATYYSAFIPDLSTRDRPLRDMLRSEPFTWTPAGEKAYVDIKETLVSPQVLMQYDPSLPLLLATDASKTGLGAVLSHRLSNNQERPIAYASRTMSATEQLFRSHHGPQTANTNPASRKITAGAVH</sequence>
<dbReference type="Pfam" id="PF17919">
    <property type="entry name" value="RT_RNaseH_2"/>
    <property type="match status" value="1"/>
</dbReference>
<feature type="compositionally biased region" description="Polar residues" evidence="2">
    <location>
        <begin position="835"/>
        <end position="848"/>
    </location>
</feature>
<reference evidence="5" key="1">
    <citation type="submission" date="2025-08" db="UniProtKB">
        <authorList>
            <consortium name="RefSeq"/>
        </authorList>
    </citation>
    <scope>IDENTIFICATION</scope>
    <source>
        <tissue evidence="5">Entire body</tissue>
    </source>
</reference>
<evidence type="ECO:0000259" key="3">
    <source>
        <dbReference type="Pfam" id="PF17919"/>
    </source>
</evidence>
<dbReference type="Proteomes" id="UP000192223">
    <property type="component" value="Unplaced"/>
</dbReference>
<dbReference type="Gene3D" id="2.40.70.10">
    <property type="entry name" value="Acid Proteases"/>
    <property type="match status" value="1"/>
</dbReference>
<evidence type="ECO:0000256" key="2">
    <source>
        <dbReference type="SAM" id="MobiDB-lite"/>
    </source>
</evidence>
<accession>A0A7F5RGQ5</accession>
<dbReference type="SUPFAM" id="SSF56672">
    <property type="entry name" value="DNA/RNA polymerases"/>
    <property type="match status" value="1"/>
</dbReference>
<dbReference type="CDD" id="cd01647">
    <property type="entry name" value="RT_LTR"/>
    <property type="match status" value="1"/>
</dbReference>
<dbReference type="PANTHER" id="PTHR37984">
    <property type="entry name" value="PROTEIN CBG26694"/>
    <property type="match status" value="1"/>
</dbReference>
<name>A0A7F5RGQ5_AGRPL</name>
<feature type="domain" description="Reverse transcriptase/retrotransposon-derived protein RNase H-like" evidence="3">
    <location>
        <begin position="763"/>
        <end position="836"/>
    </location>
</feature>
<dbReference type="PANTHER" id="PTHR37984:SF13">
    <property type="entry name" value="RIBONUCLEASE H"/>
    <property type="match status" value="1"/>
</dbReference>
<dbReference type="FunFam" id="3.30.70.270:FF:000020">
    <property type="entry name" value="Transposon Tf2-6 polyprotein-like Protein"/>
    <property type="match status" value="1"/>
</dbReference>
<dbReference type="KEGG" id="apln:112905931"/>
<dbReference type="OrthoDB" id="6770246at2759"/>
<keyword evidence="4" id="KW-1185">Reference proteome</keyword>
<evidence type="ECO:0000313" key="4">
    <source>
        <dbReference type="Proteomes" id="UP000192223"/>
    </source>
</evidence>
<dbReference type="InterPro" id="IPR041577">
    <property type="entry name" value="RT_RNaseH_2"/>
</dbReference>
<organism evidence="4 5">
    <name type="scientific">Agrilus planipennis</name>
    <name type="common">Emerald ash borer</name>
    <name type="synonym">Agrilus marcopoli</name>
    <dbReference type="NCBI Taxonomy" id="224129"/>
    <lineage>
        <taxon>Eukaryota</taxon>
        <taxon>Metazoa</taxon>
        <taxon>Ecdysozoa</taxon>
        <taxon>Arthropoda</taxon>
        <taxon>Hexapoda</taxon>
        <taxon>Insecta</taxon>
        <taxon>Pterygota</taxon>
        <taxon>Neoptera</taxon>
        <taxon>Endopterygota</taxon>
        <taxon>Coleoptera</taxon>
        <taxon>Polyphaga</taxon>
        <taxon>Elateriformia</taxon>
        <taxon>Buprestoidea</taxon>
        <taxon>Buprestidae</taxon>
        <taxon>Agrilinae</taxon>
        <taxon>Agrilus</taxon>
    </lineage>
</organism>
<dbReference type="RefSeq" id="XP_025835158.1">
    <property type="nucleotide sequence ID" value="XM_025979373.1"/>
</dbReference>
<dbReference type="SUPFAM" id="SSF50630">
    <property type="entry name" value="Acid proteases"/>
    <property type="match status" value="1"/>
</dbReference>
<dbReference type="Gene3D" id="3.30.70.270">
    <property type="match status" value="2"/>
</dbReference>
<proteinExistence type="predicted"/>
<dbReference type="Pfam" id="PF13975">
    <property type="entry name" value="gag-asp_proteas"/>
    <property type="match status" value="1"/>
</dbReference>
<dbReference type="GO" id="GO:0003964">
    <property type="term" value="F:RNA-directed DNA polymerase activity"/>
    <property type="evidence" value="ECO:0007669"/>
    <property type="project" value="UniProtKB-EC"/>
</dbReference>
<dbReference type="InParanoid" id="A0A7F5RGQ5"/>